<evidence type="ECO:0000256" key="1">
    <source>
        <dbReference type="ARBA" id="ARBA00023242"/>
    </source>
</evidence>
<feature type="domain" description="Zn(2)-C6 fungal-type" evidence="3">
    <location>
        <begin position="12"/>
        <end position="40"/>
    </location>
</feature>
<accession>A0ABR1U6Q1</accession>
<gene>
    <name evidence="4" type="ORF">PG994_009667</name>
</gene>
<dbReference type="EMBL" id="JAQQWL010000010">
    <property type="protein sequence ID" value="KAK8054600.1"/>
    <property type="molecule type" value="Genomic_DNA"/>
</dbReference>
<feature type="region of interest" description="Disordered" evidence="2">
    <location>
        <begin position="55"/>
        <end position="98"/>
    </location>
</feature>
<dbReference type="Pfam" id="PF00172">
    <property type="entry name" value="Zn_clus"/>
    <property type="match status" value="1"/>
</dbReference>
<dbReference type="InterPro" id="IPR036864">
    <property type="entry name" value="Zn2-C6_fun-type_DNA-bd_sf"/>
</dbReference>
<dbReference type="Gene3D" id="4.10.240.10">
    <property type="entry name" value="Zn(2)-C6 fungal-type DNA-binding domain"/>
    <property type="match status" value="1"/>
</dbReference>
<dbReference type="GeneID" id="92094139"/>
<reference evidence="4 5" key="1">
    <citation type="submission" date="2023-01" db="EMBL/GenBank/DDBJ databases">
        <title>Analysis of 21 Apiospora genomes using comparative genomics revels a genus with tremendous synthesis potential of carbohydrate active enzymes and secondary metabolites.</title>
        <authorList>
            <person name="Sorensen T."/>
        </authorList>
    </citation>
    <scope>NUCLEOTIDE SEQUENCE [LARGE SCALE GENOMIC DNA]</scope>
    <source>
        <strain evidence="4 5">CBS 135458</strain>
    </source>
</reference>
<dbReference type="CDD" id="cd00067">
    <property type="entry name" value="GAL4"/>
    <property type="match status" value="1"/>
</dbReference>
<evidence type="ECO:0000313" key="4">
    <source>
        <dbReference type="EMBL" id="KAK8054600.1"/>
    </source>
</evidence>
<name>A0ABR1U6Q1_9PEZI</name>
<dbReference type="PROSITE" id="PS50048">
    <property type="entry name" value="ZN2_CY6_FUNGAL_2"/>
    <property type="match status" value="1"/>
</dbReference>
<evidence type="ECO:0000259" key="3">
    <source>
        <dbReference type="PROSITE" id="PS50048"/>
    </source>
</evidence>
<evidence type="ECO:0000313" key="5">
    <source>
        <dbReference type="Proteomes" id="UP001480595"/>
    </source>
</evidence>
<evidence type="ECO:0000256" key="2">
    <source>
        <dbReference type="SAM" id="MobiDB-lite"/>
    </source>
</evidence>
<dbReference type="InterPro" id="IPR001138">
    <property type="entry name" value="Zn2Cys6_DnaBD"/>
</dbReference>
<feature type="compositionally biased region" description="Low complexity" evidence="2">
    <location>
        <begin position="82"/>
        <end position="97"/>
    </location>
</feature>
<dbReference type="Proteomes" id="UP001480595">
    <property type="component" value="Unassembled WGS sequence"/>
</dbReference>
<sequence>MADSSDSSPKRHCWECRRRCLVCDFTQPACKRCISSGVDCPGYSTVKPVRIQWLPPGRIKSRRPKASAAEPAEAGSVKGDARSTTASPAPAAMSLALPPEPPRLAQNFNLRVLTECVEYCECLLSDPDFRTTSS</sequence>
<proteinExistence type="predicted"/>
<protein>
    <recommendedName>
        <fullName evidence="3">Zn(2)-C6 fungal-type domain-containing protein</fullName>
    </recommendedName>
</protein>
<keyword evidence="5" id="KW-1185">Reference proteome</keyword>
<comment type="caution">
    <text evidence="4">The sequence shown here is derived from an EMBL/GenBank/DDBJ whole genome shotgun (WGS) entry which is preliminary data.</text>
</comment>
<keyword evidence="1" id="KW-0539">Nucleus</keyword>
<dbReference type="SUPFAM" id="SSF57701">
    <property type="entry name" value="Zn2/Cys6 DNA-binding domain"/>
    <property type="match status" value="1"/>
</dbReference>
<dbReference type="RefSeq" id="XP_066713246.1">
    <property type="nucleotide sequence ID" value="XM_066861076.1"/>
</dbReference>
<organism evidence="4 5">
    <name type="scientific">Apiospora phragmitis</name>
    <dbReference type="NCBI Taxonomy" id="2905665"/>
    <lineage>
        <taxon>Eukaryota</taxon>
        <taxon>Fungi</taxon>
        <taxon>Dikarya</taxon>
        <taxon>Ascomycota</taxon>
        <taxon>Pezizomycotina</taxon>
        <taxon>Sordariomycetes</taxon>
        <taxon>Xylariomycetidae</taxon>
        <taxon>Amphisphaeriales</taxon>
        <taxon>Apiosporaceae</taxon>
        <taxon>Apiospora</taxon>
    </lineage>
</organism>